<feature type="compositionally biased region" description="Polar residues" evidence="1">
    <location>
        <begin position="35"/>
        <end position="54"/>
    </location>
</feature>
<evidence type="ECO:0000313" key="2">
    <source>
        <dbReference type="EMBL" id="CAF4540404.1"/>
    </source>
</evidence>
<feature type="region of interest" description="Disordered" evidence="1">
    <location>
        <begin position="1"/>
        <end position="69"/>
    </location>
</feature>
<reference evidence="2" key="1">
    <citation type="submission" date="2021-02" db="EMBL/GenBank/DDBJ databases">
        <authorList>
            <person name="Nowell W R."/>
        </authorList>
    </citation>
    <scope>NUCLEOTIDE SEQUENCE</scope>
</reference>
<accession>A0A820XVI8</accession>
<feature type="compositionally biased region" description="Basic and acidic residues" evidence="1">
    <location>
        <begin position="12"/>
        <end position="26"/>
    </location>
</feature>
<evidence type="ECO:0000256" key="1">
    <source>
        <dbReference type="SAM" id="MobiDB-lite"/>
    </source>
</evidence>
<keyword evidence="3" id="KW-1185">Reference proteome</keyword>
<evidence type="ECO:0000313" key="3">
    <source>
        <dbReference type="Proteomes" id="UP000663866"/>
    </source>
</evidence>
<feature type="compositionally biased region" description="Basic residues" evidence="1">
    <location>
        <begin position="1"/>
        <end position="11"/>
    </location>
</feature>
<gene>
    <name evidence="2" type="ORF">OVN521_LOCUS42740</name>
</gene>
<name>A0A820XVI8_9BILA</name>
<feature type="non-terminal residue" evidence="2">
    <location>
        <position position="1"/>
    </location>
</feature>
<dbReference type="AlphaFoldDB" id="A0A820XVI8"/>
<organism evidence="2 3">
    <name type="scientific">Rotaria magnacalcarata</name>
    <dbReference type="NCBI Taxonomy" id="392030"/>
    <lineage>
        <taxon>Eukaryota</taxon>
        <taxon>Metazoa</taxon>
        <taxon>Spiralia</taxon>
        <taxon>Gnathifera</taxon>
        <taxon>Rotifera</taxon>
        <taxon>Eurotatoria</taxon>
        <taxon>Bdelloidea</taxon>
        <taxon>Philodinida</taxon>
        <taxon>Philodinidae</taxon>
        <taxon>Rotaria</taxon>
    </lineage>
</organism>
<comment type="caution">
    <text evidence="2">The sequence shown here is derived from an EMBL/GenBank/DDBJ whole genome shotgun (WGS) entry which is preliminary data.</text>
</comment>
<dbReference type="Proteomes" id="UP000663866">
    <property type="component" value="Unassembled WGS sequence"/>
</dbReference>
<protein>
    <submittedName>
        <fullName evidence="2">Uncharacterized protein</fullName>
    </submittedName>
</protein>
<sequence>MAKHQLLKSLRKNSEVKISNELKPEQDPISAEPTVISSNGTLPTTNGHHTNVSTAKPEPMDTTDLSSAVTSRVSVRSGVAKRAKEKGLIMEQDIDGLEYSSEEETAKPAEELDELLAMSTKKSKADMITTNHEKIYYRPFRKNFYTVVPEI</sequence>
<proteinExistence type="predicted"/>
<dbReference type="EMBL" id="CAJOBG010059306">
    <property type="protein sequence ID" value="CAF4540404.1"/>
    <property type="molecule type" value="Genomic_DNA"/>
</dbReference>